<name>A0A511DJ29_9PSEU</name>
<comment type="caution">
    <text evidence="2">The sequence shown here is derived from an EMBL/GenBank/DDBJ whole genome shotgun (WGS) entry which is preliminary data.</text>
</comment>
<keyword evidence="3" id="KW-1185">Reference proteome</keyword>
<protein>
    <submittedName>
        <fullName evidence="2">N-acetyltransferase GCN5</fullName>
    </submittedName>
</protein>
<dbReference type="EMBL" id="BJVJ01000040">
    <property type="protein sequence ID" value="GEL24825.1"/>
    <property type="molecule type" value="Genomic_DNA"/>
</dbReference>
<evidence type="ECO:0000313" key="2">
    <source>
        <dbReference type="EMBL" id="GEL24825.1"/>
    </source>
</evidence>
<evidence type="ECO:0000313" key="3">
    <source>
        <dbReference type="Proteomes" id="UP000321685"/>
    </source>
</evidence>
<dbReference type="SUPFAM" id="SSF55729">
    <property type="entry name" value="Acyl-CoA N-acyltransferases (Nat)"/>
    <property type="match status" value="1"/>
</dbReference>
<dbReference type="InterPro" id="IPR016181">
    <property type="entry name" value="Acyl_CoA_acyltransferase"/>
</dbReference>
<reference evidence="2 3" key="1">
    <citation type="submission" date="2019-07" db="EMBL/GenBank/DDBJ databases">
        <title>Whole genome shotgun sequence of Pseudonocardia sulfidoxydans NBRC 16205.</title>
        <authorList>
            <person name="Hosoyama A."/>
            <person name="Uohara A."/>
            <person name="Ohji S."/>
            <person name="Ichikawa N."/>
        </authorList>
    </citation>
    <scope>NUCLEOTIDE SEQUENCE [LARGE SCALE GENOMIC DNA]</scope>
    <source>
        <strain evidence="2 3">NBRC 16205</strain>
    </source>
</reference>
<feature type="domain" description="N-acetyltransferase" evidence="1">
    <location>
        <begin position="12"/>
        <end position="152"/>
    </location>
</feature>
<dbReference type="Pfam" id="PF00583">
    <property type="entry name" value="Acetyltransf_1"/>
    <property type="match status" value="1"/>
</dbReference>
<proteinExistence type="predicted"/>
<organism evidence="2 3">
    <name type="scientific">Pseudonocardia sulfidoxydans NBRC 16205</name>
    <dbReference type="NCBI Taxonomy" id="1223511"/>
    <lineage>
        <taxon>Bacteria</taxon>
        <taxon>Bacillati</taxon>
        <taxon>Actinomycetota</taxon>
        <taxon>Actinomycetes</taxon>
        <taxon>Pseudonocardiales</taxon>
        <taxon>Pseudonocardiaceae</taxon>
        <taxon>Pseudonocardia</taxon>
    </lineage>
</organism>
<sequence>MSTQGHVGGGDVLIREVDRATFDSGLFDLLAQLRPGFTRNLFEELTTVGYDQGLRFIVADDSDGIPIAAAGYRVLSTSRGRILYVDDLVTSEALRSRGFASQLLAELRTRSRDAGCVRVELDSGVTNTRAHRFYLRERLDIGAYHFAMRVDV</sequence>
<dbReference type="Gene3D" id="3.40.630.30">
    <property type="match status" value="1"/>
</dbReference>
<evidence type="ECO:0000259" key="1">
    <source>
        <dbReference type="PROSITE" id="PS51186"/>
    </source>
</evidence>
<dbReference type="AlphaFoldDB" id="A0A511DJ29"/>
<dbReference type="GO" id="GO:0016747">
    <property type="term" value="F:acyltransferase activity, transferring groups other than amino-acyl groups"/>
    <property type="evidence" value="ECO:0007669"/>
    <property type="project" value="InterPro"/>
</dbReference>
<dbReference type="PROSITE" id="PS51186">
    <property type="entry name" value="GNAT"/>
    <property type="match status" value="1"/>
</dbReference>
<gene>
    <name evidence="2" type="ORF">PSU4_37790</name>
</gene>
<keyword evidence="2" id="KW-0808">Transferase</keyword>
<dbReference type="OrthoDB" id="9805924at2"/>
<accession>A0A511DJ29</accession>
<dbReference type="InterPro" id="IPR000182">
    <property type="entry name" value="GNAT_dom"/>
</dbReference>
<dbReference type="RefSeq" id="WP_147110095.1">
    <property type="nucleotide sequence ID" value="NZ_BJVJ01000040.1"/>
</dbReference>
<dbReference type="Proteomes" id="UP000321685">
    <property type="component" value="Unassembled WGS sequence"/>
</dbReference>